<feature type="transmembrane region" description="Helical" evidence="1">
    <location>
        <begin position="327"/>
        <end position="346"/>
    </location>
</feature>
<feature type="transmembrane region" description="Helical" evidence="1">
    <location>
        <begin position="205"/>
        <end position="225"/>
    </location>
</feature>
<feature type="transmembrane region" description="Helical" evidence="1">
    <location>
        <begin position="161"/>
        <end position="184"/>
    </location>
</feature>
<dbReference type="Proteomes" id="UP001139721">
    <property type="component" value="Unassembled WGS sequence"/>
</dbReference>
<feature type="transmembrane region" description="Helical" evidence="1">
    <location>
        <begin position="5"/>
        <end position="25"/>
    </location>
</feature>
<proteinExistence type="predicted"/>
<keyword evidence="1" id="KW-1133">Transmembrane helix</keyword>
<evidence type="ECO:0000313" key="2">
    <source>
        <dbReference type="EMBL" id="MCL9684746.1"/>
    </source>
</evidence>
<sequence length="503" mass="59065">MRQKLFVFCFILLFIFSILTQIWMYQDWDMLFLLEGGKRLLAGGTYVNDMFENNPPLIYYFSVGINFLAKAFDVSNVFVFKLFIYILILYSLGACHYLLNFKPVKSIGISFLLLTLAFCLLILSVCVFGEREHLMLILTMPYYFLLYQSAAGIKFNPTLKITISFLAALGFAIKPYFLFSFLFSELLFMYWQRNWKALFRLEIQIIFWTLIAYLVSITVFMPDFYSDILPYLIKFYVFNTSIIELLTNPALINAALLLLSSLYLSAFLGRIETLLIAVNSGCILSFILQGKGWYYHAFPLITMNSLLATMLVFHLLTARKRNKIHPLLLMVIIIAQILFTLIPAFVDDYKRINYYKNDSSSFQQFIKITRKFAHHKPIFFFSTDLAMTLPIVYYSNAKLGSRFPSLWPLAGIINRQYALQHCDQICREAKQKILHYIMEDFKRYQPELAYVDVHPYKTFIKPPFEYLKFMQQSPDFQIIWQQYCYLLTSRNYAIYHRCKKGGG</sequence>
<organism evidence="2 3">
    <name type="scientific">Legionella maioricensis</name>
    <dbReference type="NCBI Taxonomy" id="2896528"/>
    <lineage>
        <taxon>Bacteria</taxon>
        <taxon>Pseudomonadati</taxon>
        <taxon>Pseudomonadota</taxon>
        <taxon>Gammaproteobacteria</taxon>
        <taxon>Legionellales</taxon>
        <taxon>Legionellaceae</taxon>
        <taxon>Legionella</taxon>
    </lineage>
</organism>
<evidence type="ECO:0000313" key="3">
    <source>
        <dbReference type="Proteomes" id="UP001139721"/>
    </source>
</evidence>
<feature type="transmembrane region" description="Helical" evidence="1">
    <location>
        <begin position="82"/>
        <end position="101"/>
    </location>
</feature>
<dbReference type="AlphaFoldDB" id="A0A9X2D1G9"/>
<reference evidence="2" key="1">
    <citation type="submission" date="2021-11" db="EMBL/GenBank/DDBJ databases">
        <title>Legionella maioricencis sp. nov., a new species isolated from hot water samples in Mallorca.</title>
        <authorList>
            <person name="Crespi S."/>
            <person name="Drasar V."/>
            <person name="Salva-Serra F."/>
            <person name="Jaen-Luchoro D."/>
            <person name="Pineiro-Iglesias B."/>
            <person name="Aliaga F."/>
            <person name="Fernandez-Juarez V."/>
            <person name="Coll G."/>
            <person name="Moore E.R.B."/>
            <person name="Bennasar-Figueras A."/>
        </authorList>
    </citation>
    <scope>NUCLEOTIDE SEQUENCE</scope>
    <source>
        <strain evidence="2">HCPI-6</strain>
    </source>
</reference>
<keyword evidence="1" id="KW-0812">Transmembrane</keyword>
<keyword evidence="1" id="KW-0472">Membrane</keyword>
<accession>A0A9X2D1G9</accession>
<comment type="caution">
    <text evidence="2">The sequence shown here is derived from an EMBL/GenBank/DDBJ whole genome shotgun (WGS) entry which is preliminary data.</text>
</comment>
<dbReference type="EMBL" id="JAJKBJ010000013">
    <property type="protein sequence ID" value="MCL9684746.1"/>
    <property type="molecule type" value="Genomic_DNA"/>
</dbReference>
<keyword evidence="3" id="KW-1185">Reference proteome</keyword>
<dbReference type="RefSeq" id="WP_250421969.1">
    <property type="nucleotide sequence ID" value="NZ_JAJKBJ010000013.1"/>
</dbReference>
<feature type="transmembrane region" description="Helical" evidence="1">
    <location>
        <begin position="107"/>
        <end position="128"/>
    </location>
</feature>
<evidence type="ECO:0000256" key="1">
    <source>
        <dbReference type="SAM" id="Phobius"/>
    </source>
</evidence>
<feature type="transmembrane region" description="Helical" evidence="1">
    <location>
        <begin position="245"/>
        <end position="264"/>
    </location>
</feature>
<gene>
    <name evidence="2" type="ORF">LOX96_11630</name>
</gene>
<feature type="transmembrane region" description="Helical" evidence="1">
    <location>
        <begin position="271"/>
        <end position="288"/>
    </location>
</feature>
<feature type="transmembrane region" description="Helical" evidence="1">
    <location>
        <begin position="294"/>
        <end position="315"/>
    </location>
</feature>
<protein>
    <submittedName>
        <fullName evidence="2">Uncharacterized protein</fullName>
    </submittedName>
</protein>
<name>A0A9X2D1G9_9GAMM</name>